<evidence type="ECO:0000313" key="3">
    <source>
        <dbReference type="EMBL" id="GAW00232.1"/>
    </source>
</evidence>
<dbReference type="STRING" id="5353.A0A1Q3DZ23"/>
<dbReference type="Gene3D" id="1.25.40.990">
    <property type="match status" value="1"/>
</dbReference>
<proteinExistence type="predicted"/>
<feature type="domain" description="CSN8/PSMD8/EIF3K" evidence="2">
    <location>
        <begin position="103"/>
        <end position="240"/>
    </location>
</feature>
<dbReference type="Proteomes" id="UP000188533">
    <property type="component" value="Unassembled WGS sequence"/>
</dbReference>
<organism evidence="3 4">
    <name type="scientific">Lentinula edodes</name>
    <name type="common">Shiitake mushroom</name>
    <name type="synonym">Lentinus edodes</name>
    <dbReference type="NCBI Taxonomy" id="5353"/>
    <lineage>
        <taxon>Eukaryota</taxon>
        <taxon>Fungi</taxon>
        <taxon>Dikarya</taxon>
        <taxon>Basidiomycota</taxon>
        <taxon>Agaricomycotina</taxon>
        <taxon>Agaricomycetes</taxon>
        <taxon>Agaricomycetidae</taxon>
        <taxon>Agaricales</taxon>
        <taxon>Marasmiineae</taxon>
        <taxon>Omphalotaceae</taxon>
        <taxon>Lentinula</taxon>
    </lineage>
</organism>
<dbReference type="InterPro" id="IPR033464">
    <property type="entry name" value="CSN8_PSD8_EIF3K"/>
</dbReference>
<keyword evidence="4" id="KW-1185">Reference proteome</keyword>
<dbReference type="Pfam" id="PF10075">
    <property type="entry name" value="CSN8_PSD8_EIF3K"/>
    <property type="match status" value="1"/>
</dbReference>
<feature type="region of interest" description="Disordered" evidence="1">
    <location>
        <begin position="1"/>
        <end position="54"/>
    </location>
</feature>
<dbReference type="EMBL" id="BDGU01000028">
    <property type="protein sequence ID" value="GAW00232.1"/>
    <property type="molecule type" value="Genomic_DNA"/>
</dbReference>
<protein>
    <submittedName>
        <fullName evidence="3">Cop9 signalosome complex subunit 8</fullName>
    </submittedName>
</protein>
<evidence type="ECO:0000313" key="4">
    <source>
        <dbReference type="Proteomes" id="UP000188533"/>
    </source>
</evidence>
<comment type="caution">
    <text evidence="3">The sequence shown here is derived from an EMBL/GenBank/DDBJ whole genome shotgun (WGS) entry which is preliminary data.</text>
</comment>
<accession>A0A1Q3DZ23</accession>
<evidence type="ECO:0000256" key="1">
    <source>
        <dbReference type="SAM" id="MobiDB-lite"/>
    </source>
</evidence>
<feature type="compositionally biased region" description="Low complexity" evidence="1">
    <location>
        <begin position="34"/>
        <end position="54"/>
    </location>
</feature>
<sequence>MANGPPTPPPTTDVEIQDEARMNDTLPPAVDGTSDPAPEAASAQPPPQQSNQLQDPYGLIFPRIAELATQKRWIELIDIAEITEINANNDQKLSRLFVIVPLVLAYLIQNDLPIAKLVLERLPPDIRLNPLIKNLGLLTTSYSAGAYEQIYSNANALVNAVAKPEFQQPELAQVINIMVESFLFSFRDRTFLLLSRAYTSITLSLAEMYFGLGSSELLPVAARHGWAYDTSTKVLKPVPTNEPASFVAPAVSSLVNFNFIAQSVSQLEM</sequence>
<dbReference type="AlphaFoldDB" id="A0A1Q3DZ23"/>
<reference evidence="3 4" key="2">
    <citation type="submission" date="2017-02" db="EMBL/GenBank/DDBJ databases">
        <title>A genome survey and senescence transcriptome analysis in Lentinula edodes.</title>
        <authorList>
            <person name="Sakamoto Y."/>
            <person name="Nakade K."/>
            <person name="Sato S."/>
            <person name="Yoshida Y."/>
            <person name="Miyazaki K."/>
            <person name="Natsume S."/>
            <person name="Konno N."/>
        </authorList>
    </citation>
    <scope>NUCLEOTIDE SEQUENCE [LARGE SCALE GENOMIC DNA]</scope>
    <source>
        <strain evidence="3 4">NBRC 111202</strain>
    </source>
</reference>
<reference evidence="3 4" key="1">
    <citation type="submission" date="2016-08" db="EMBL/GenBank/DDBJ databases">
        <authorList>
            <consortium name="Lentinula edodes genome sequencing consortium"/>
            <person name="Sakamoto Y."/>
            <person name="Nakade K."/>
            <person name="Sato S."/>
            <person name="Yoshida Y."/>
            <person name="Miyazaki K."/>
            <person name="Natsume S."/>
            <person name="Konno N."/>
        </authorList>
    </citation>
    <scope>NUCLEOTIDE SEQUENCE [LARGE SCALE GENOMIC DNA]</scope>
    <source>
        <strain evidence="3 4">NBRC 111202</strain>
    </source>
</reference>
<name>A0A1Q3DZ23_LENED</name>
<evidence type="ECO:0000259" key="2">
    <source>
        <dbReference type="Pfam" id="PF10075"/>
    </source>
</evidence>
<feature type="compositionally biased region" description="Pro residues" evidence="1">
    <location>
        <begin position="1"/>
        <end position="11"/>
    </location>
</feature>
<gene>
    <name evidence="3" type="ORF">LENED_001734</name>
</gene>